<accession>A0A2Z3H5L6</accession>
<evidence type="ECO:0000313" key="2">
    <source>
        <dbReference type="Proteomes" id="UP000245802"/>
    </source>
</evidence>
<dbReference type="RefSeq" id="WP_010050815.1">
    <property type="nucleotide sequence ID" value="NZ_CP025958.1"/>
</dbReference>
<proteinExistence type="predicted"/>
<sequence>MPDLVTTDEYPAYSTALLRTDGVPKAALELSVREKKACDFASLPAVYFPEEINHATVRKERQGGRVVSIEKRIVRGTPEAVATALTRGSTPPTINVSYVERCHGTQRHFNARKVYTFSKALALHLAVTWLCVVRYNFGWAVRTLRQKTLANPPRYRPRTPAMVAGITDHRWTLEEILTRPLFPPKTAATTQTLAKAALATEGE</sequence>
<reference evidence="1 2" key="1">
    <citation type="submission" date="2018-01" db="EMBL/GenBank/DDBJ databases">
        <title>G. obscuriglobus.</title>
        <authorList>
            <person name="Franke J."/>
            <person name="Blomberg W."/>
            <person name="Selmecki A."/>
        </authorList>
    </citation>
    <scope>NUCLEOTIDE SEQUENCE [LARGE SCALE GENOMIC DNA]</scope>
    <source>
        <strain evidence="1 2">DSM 5831</strain>
    </source>
</reference>
<dbReference type="Proteomes" id="UP000245802">
    <property type="component" value="Chromosome"/>
</dbReference>
<keyword evidence="2" id="KW-1185">Reference proteome</keyword>
<dbReference type="KEGG" id="gog:C1280_16405"/>
<evidence type="ECO:0000313" key="1">
    <source>
        <dbReference type="EMBL" id="AWM38415.1"/>
    </source>
</evidence>
<dbReference type="AlphaFoldDB" id="A0A2Z3H5L6"/>
<dbReference type="EMBL" id="CP025958">
    <property type="protein sequence ID" value="AWM38415.1"/>
    <property type="molecule type" value="Genomic_DNA"/>
</dbReference>
<protein>
    <submittedName>
        <fullName evidence="1">Uncharacterized protein</fullName>
    </submittedName>
</protein>
<name>A0A2Z3H5L6_9BACT</name>
<gene>
    <name evidence="1" type="ORF">C1280_16405</name>
</gene>
<organism evidence="1 2">
    <name type="scientific">Gemmata obscuriglobus</name>
    <dbReference type="NCBI Taxonomy" id="114"/>
    <lineage>
        <taxon>Bacteria</taxon>
        <taxon>Pseudomonadati</taxon>
        <taxon>Planctomycetota</taxon>
        <taxon>Planctomycetia</taxon>
        <taxon>Gemmatales</taxon>
        <taxon>Gemmataceae</taxon>
        <taxon>Gemmata</taxon>
    </lineage>
</organism>
<dbReference type="OrthoDB" id="286014at2"/>